<reference evidence="5" key="1">
    <citation type="submission" date="2023-07" db="EMBL/GenBank/DDBJ databases">
        <title>30 novel species of actinomycetes from the DSMZ collection.</title>
        <authorList>
            <person name="Nouioui I."/>
        </authorList>
    </citation>
    <scope>NUCLEOTIDE SEQUENCE [LARGE SCALE GENOMIC DNA]</scope>
    <source>
        <strain evidence="5">DSM 41979</strain>
    </source>
</reference>
<evidence type="ECO:0000313" key="5">
    <source>
        <dbReference type="Proteomes" id="UP001183610"/>
    </source>
</evidence>
<evidence type="ECO:0000313" key="4">
    <source>
        <dbReference type="EMBL" id="MDT0411818.1"/>
    </source>
</evidence>
<dbReference type="CDD" id="cd03424">
    <property type="entry name" value="NUDIX_ADPRase_Nudt5_UGPPase_Nudt14"/>
    <property type="match status" value="1"/>
</dbReference>
<name>A0ABU2R555_9ACTN</name>
<comment type="cofactor">
    <cofactor evidence="1">
        <name>Mg(2+)</name>
        <dbReference type="ChEBI" id="CHEBI:18420"/>
    </cofactor>
</comment>
<comment type="caution">
    <text evidence="4">The sequence shown here is derived from an EMBL/GenBank/DDBJ whole genome shotgun (WGS) entry which is preliminary data.</text>
</comment>
<dbReference type="PROSITE" id="PS51462">
    <property type="entry name" value="NUDIX"/>
    <property type="match status" value="1"/>
</dbReference>
<dbReference type="PANTHER" id="PTHR11839:SF18">
    <property type="entry name" value="NUDIX HYDROLASE DOMAIN-CONTAINING PROTEIN"/>
    <property type="match status" value="1"/>
</dbReference>
<dbReference type="RefSeq" id="WP_010269188.1">
    <property type="nucleotide sequence ID" value="NZ_JAVRET010000060.1"/>
</dbReference>
<keyword evidence="2 4" id="KW-0378">Hydrolase</keyword>
<dbReference type="PANTHER" id="PTHR11839">
    <property type="entry name" value="UDP/ADP-SUGAR PYROPHOSPHATASE"/>
    <property type="match status" value="1"/>
</dbReference>
<evidence type="ECO:0000256" key="2">
    <source>
        <dbReference type="ARBA" id="ARBA00022801"/>
    </source>
</evidence>
<feature type="domain" description="Nudix hydrolase" evidence="3">
    <location>
        <begin position="48"/>
        <end position="174"/>
    </location>
</feature>
<evidence type="ECO:0000259" key="3">
    <source>
        <dbReference type="PROSITE" id="PS51462"/>
    </source>
</evidence>
<dbReference type="EMBL" id="JAVRET010000060">
    <property type="protein sequence ID" value="MDT0411818.1"/>
    <property type="molecule type" value="Genomic_DNA"/>
</dbReference>
<protein>
    <submittedName>
        <fullName evidence="4">NUDIX hydrolase</fullName>
        <ecNumber evidence="4">3.6.-.-</ecNumber>
    </submittedName>
</protein>
<organism evidence="4 5">
    <name type="scientific">Streptomyces evansiae</name>
    <dbReference type="NCBI Taxonomy" id="3075535"/>
    <lineage>
        <taxon>Bacteria</taxon>
        <taxon>Bacillati</taxon>
        <taxon>Actinomycetota</taxon>
        <taxon>Actinomycetes</taxon>
        <taxon>Kitasatosporales</taxon>
        <taxon>Streptomycetaceae</taxon>
        <taxon>Streptomyces</taxon>
    </lineage>
</organism>
<sequence length="187" mass="20574">MSEPVERARVRRSREVLAYGNPFVEVFDDEVRFGDGTAGRYLRIRQRGAGPGVVVLPVRGDDIGLVRTYRYPLGAWQWGLPRGLAQDADPLETARAELLEEMGARAAGLRLLGHMTPDSGLLTSRVAVVRAEVTAAPEPVRDLTEVAETRWLPHTRLREWIAKGHLEDGMTLAALALATALDELPTT</sequence>
<keyword evidence="5" id="KW-1185">Reference proteome</keyword>
<evidence type="ECO:0000256" key="1">
    <source>
        <dbReference type="ARBA" id="ARBA00001946"/>
    </source>
</evidence>
<dbReference type="InterPro" id="IPR000086">
    <property type="entry name" value="NUDIX_hydrolase_dom"/>
</dbReference>
<dbReference type="InterPro" id="IPR015797">
    <property type="entry name" value="NUDIX_hydrolase-like_dom_sf"/>
</dbReference>
<dbReference type="EC" id="3.6.-.-" evidence="4"/>
<dbReference type="GO" id="GO:0016787">
    <property type="term" value="F:hydrolase activity"/>
    <property type="evidence" value="ECO:0007669"/>
    <property type="project" value="UniProtKB-KW"/>
</dbReference>
<dbReference type="Pfam" id="PF00293">
    <property type="entry name" value="NUDIX"/>
    <property type="match status" value="1"/>
</dbReference>
<dbReference type="Proteomes" id="UP001183610">
    <property type="component" value="Unassembled WGS sequence"/>
</dbReference>
<gene>
    <name evidence="4" type="ORF">RM698_22575</name>
</gene>
<dbReference type="SUPFAM" id="SSF55811">
    <property type="entry name" value="Nudix"/>
    <property type="match status" value="1"/>
</dbReference>
<accession>A0ABU2R555</accession>
<dbReference type="Gene3D" id="3.90.79.10">
    <property type="entry name" value="Nucleoside Triphosphate Pyrophosphohydrolase"/>
    <property type="match status" value="1"/>
</dbReference>
<proteinExistence type="predicted"/>